<reference evidence="3" key="1">
    <citation type="submission" date="2015-07" db="EMBL/GenBank/DDBJ databases">
        <authorList>
            <consortium name="Consortium for Microbial Forensics and Genomics (microFORGE)"/>
            <person name="Knight B.M."/>
            <person name="Roberts D.P."/>
            <person name="Lin D."/>
            <person name="Hari K."/>
            <person name="Fletcher J."/>
            <person name="Melcher U."/>
            <person name="Blagden T."/>
            <person name="Winegar R.A."/>
        </authorList>
    </citation>
    <scope>NUCLEOTIDE SEQUENCE [LARGE SCALE GENOMIC DNA]</scope>
    <source>
        <strain evidence="3">NRRL B-1447</strain>
    </source>
</reference>
<dbReference type="SUPFAM" id="SSF55729">
    <property type="entry name" value="Acyl-CoA N-acyltransferases (Nat)"/>
    <property type="match status" value="1"/>
</dbReference>
<dbReference type="GO" id="GO:1990189">
    <property type="term" value="F:protein N-terminal-serine acetyltransferase activity"/>
    <property type="evidence" value="ECO:0007669"/>
    <property type="project" value="TreeGrafter"/>
</dbReference>
<dbReference type="RefSeq" id="WP_053173536.1">
    <property type="nucleotide sequence ID" value="NZ_LGUV01000336.1"/>
</dbReference>
<gene>
    <name evidence="2" type="ORF">ADK75_23205</name>
</gene>
<dbReference type="Proteomes" id="UP000037084">
    <property type="component" value="Unassembled WGS sequence"/>
</dbReference>
<comment type="caution">
    <text evidence="2">The sequence shown here is derived from an EMBL/GenBank/DDBJ whole genome shotgun (WGS) entry which is preliminary data.</text>
</comment>
<dbReference type="InterPro" id="IPR016181">
    <property type="entry name" value="Acyl_CoA_acyltransferase"/>
</dbReference>
<dbReference type="InterPro" id="IPR051908">
    <property type="entry name" value="Ribosomal_N-acetyltransferase"/>
</dbReference>
<evidence type="ECO:0000313" key="2">
    <source>
        <dbReference type="EMBL" id="KOG47548.1"/>
    </source>
</evidence>
<dbReference type="PANTHER" id="PTHR43441">
    <property type="entry name" value="RIBOSOMAL-PROTEIN-SERINE ACETYLTRANSFERASE"/>
    <property type="match status" value="1"/>
</dbReference>
<name>A0A0L8MAY6_STRVG</name>
<proteinExistence type="predicted"/>
<organism evidence="2 3">
    <name type="scientific">Streptomyces virginiae</name>
    <name type="common">Streptomyces cinnamonensis</name>
    <dbReference type="NCBI Taxonomy" id="1961"/>
    <lineage>
        <taxon>Bacteria</taxon>
        <taxon>Bacillati</taxon>
        <taxon>Actinomycetota</taxon>
        <taxon>Actinomycetes</taxon>
        <taxon>Kitasatosporales</taxon>
        <taxon>Streptomycetaceae</taxon>
        <taxon>Streptomyces</taxon>
    </lineage>
</organism>
<dbReference type="PANTHER" id="PTHR43441:SF2">
    <property type="entry name" value="FAMILY ACETYLTRANSFERASE, PUTATIVE (AFU_ORTHOLOGUE AFUA_7G00850)-RELATED"/>
    <property type="match status" value="1"/>
</dbReference>
<dbReference type="InterPro" id="IPR000182">
    <property type="entry name" value="GNAT_dom"/>
</dbReference>
<dbReference type="EMBL" id="LGUV01000336">
    <property type="protein sequence ID" value="KOG47548.1"/>
    <property type="molecule type" value="Genomic_DNA"/>
</dbReference>
<dbReference type="GO" id="GO:0008999">
    <property type="term" value="F:protein-N-terminal-alanine acetyltransferase activity"/>
    <property type="evidence" value="ECO:0007669"/>
    <property type="project" value="TreeGrafter"/>
</dbReference>
<dbReference type="Pfam" id="PF13302">
    <property type="entry name" value="Acetyltransf_3"/>
    <property type="match status" value="1"/>
</dbReference>
<dbReference type="AlphaFoldDB" id="A0A0L8MAY6"/>
<protein>
    <recommendedName>
        <fullName evidence="1">N-acetyltransferase domain-containing protein</fullName>
    </recommendedName>
</protein>
<accession>A0A0L8MAY6</accession>
<feature type="domain" description="N-acetyltransferase" evidence="1">
    <location>
        <begin position="12"/>
        <end position="151"/>
    </location>
</feature>
<dbReference type="OrthoDB" id="9132139at2"/>
<evidence type="ECO:0000313" key="3">
    <source>
        <dbReference type="Proteomes" id="UP000037084"/>
    </source>
</evidence>
<dbReference type="GO" id="GO:0005737">
    <property type="term" value="C:cytoplasm"/>
    <property type="evidence" value="ECO:0007669"/>
    <property type="project" value="TreeGrafter"/>
</dbReference>
<sequence length="201" mass="22646">MNRVPELRGDHLRLRELHADDHEAFARILTHRVLTRFLGIDRMDAHQAHETFAQSLAQRHTLPRRKYTLAVCSLDDDTLIGTMGLLVEDYGSNAMLTSLVLLPGAPVRGHGHEAGRLLMAYGFGHLGLHRIWAGHRSDHHHMPKVMHAAGLRPEATLRQLFRTQGCWHDVTTYATVAPEWKLQATGNELAILDGADRLDRV</sequence>
<evidence type="ECO:0000259" key="1">
    <source>
        <dbReference type="Pfam" id="PF13302"/>
    </source>
</evidence>
<dbReference type="PATRIC" id="fig|1961.12.peg.5212"/>
<dbReference type="Gene3D" id="3.40.630.30">
    <property type="match status" value="1"/>
</dbReference>